<keyword evidence="3" id="KW-1003">Cell membrane</keyword>
<dbReference type="PANTHER" id="PTHR35011">
    <property type="entry name" value="2,3-DIKETO-L-GULONATE TRAP TRANSPORTER SMALL PERMEASE PROTEIN YIAM"/>
    <property type="match status" value="1"/>
</dbReference>
<comment type="similarity">
    <text evidence="8 9">Belongs to the TRAP transporter small permease family.</text>
</comment>
<evidence type="ECO:0000256" key="9">
    <source>
        <dbReference type="RuleBase" id="RU369079"/>
    </source>
</evidence>
<keyword evidence="7 9" id="KW-0472">Membrane</keyword>
<evidence type="ECO:0000256" key="2">
    <source>
        <dbReference type="ARBA" id="ARBA00022448"/>
    </source>
</evidence>
<keyword evidence="2 9" id="KW-0813">Transport</keyword>
<protein>
    <recommendedName>
        <fullName evidence="9">TRAP transporter small permease protein</fullName>
    </recommendedName>
</protein>
<dbReference type="GO" id="GO:0015740">
    <property type="term" value="P:C4-dicarboxylate transport"/>
    <property type="evidence" value="ECO:0007669"/>
    <property type="project" value="TreeGrafter"/>
</dbReference>
<evidence type="ECO:0000256" key="1">
    <source>
        <dbReference type="ARBA" id="ARBA00004429"/>
    </source>
</evidence>
<dbReference type="PROSITE" id="PS51257">
    <property type="entry name" value="PROKAR_LIPOPROTEIN"/>
    <property type="match status" value="1"/>
</dbReference>
<keyword evidence="12" id="KW-1185">Reference proteome</keyword>
<keyword evidence="6 9" id="KW-1133">Transmembrane helix</keyword>
<comment type="caution">
    <text evidence="11">The sequence shown here is derived from an EMBL/GenBank/DDBJ whole genome shotgun (WGS) entry which is preliminary data.</text>
</comment>
<dbReference type="PANTHER" id="PTHR35011:SF10">
    <property type="entry name" value="TRAP TRANSPORTER SMALL PERMEASE PROTEIN"/>
    <property type="match status" value="1"/>
</dbReference>
<name>A0A4R3M6Z6_9HYPH</name>
<accession>A0A4R3M6Z6</accession>
<comment type="subunit">
    <text evidence="9">The complex comprises the extracytoplasmic solute receptor protein and the two transmembrane proteins.</text>
</comment>
<evidence type="ECO:0000256" key="4">
    <source>
        <dbReference type="ARBA" id="ARBA00022519"/>
    </source>
</evidence>
<comment type="subcellular location">
    <subcellularLocation>
        <location evidence="1 9">Cell inner membrane</location>
        <topology evidence="1 9">Multi-pass membrane protein</topology>
    </subcellularLocation>
</comment>
<feature type="domain" description="Tripartite ATP-independent periplasmic transporters DctQ component" evidence="10">
    <location>
        <begin position="31"/>
        <end position="159"/>
    </location>
</feature>
<gene>
    <name evidence="11" type="ORF">EDC22_10760</name>
</gene>
<evidence type="ECO:0000256" key="3">
    <source>
        <dbReference type="ARBA" id="ARBA00022475"/>
    </source>
</evidence>
<keyword evidence="5 9" id="KW-0812">Transmembrane</keyword>
<dbReference type="Pfam" id="PF04290">
    <property type="entry name" value="DctQ"/>
    <property type="match status" value="1"/>
</dbReference>
<proteinExistence type="inferred from homology"/>
<evidence type="ECO:0000256" key="5">
    <source>
        <dbReference type="ARBA" id="ARBA00022692"/>
    </source>
</evidence>
<evidence type="ECO:0000313" key="12">
    <source>
        <dbReference type="Proteomes" id="UP000295678"/>
    </source>
</evidence>
<reference evidence="11 12" key="1">
    <citation type="submission" date="2019-03" db="EMBL/GenBank/DDBJ databases">
        <title>Genomic Encyclopedia of Type Strains, Phase IV (KMG-IV): sequencing the most valuable type-strain genomes for metagenomic binning, comparative biology and taxonomic classification.</title>
        <authorList>
            <person name="Goeker M."/>
        </authorList>
    </citation>
    <scope>NUCLEOTIDE SEQUENCE [LARGE SCALE GENOMIC DNA]</scope>
    <source>
        <strain evidence="11 12">DSM 19345</strain>
    </source>
</reference>
<dbReference type="Proteomes" id="UP000295678">
    <property type="component" value="Unassembled WGS sequence"/>
</dbReference>
<evidence type="ECO:0000259" key="10">
    <source>
        <dbReference type="Pfam" id="PF04290"/>
    </source>
</evidence>
<dbReference type="InterPro" id="IPR007387">
    <property type="entry name" value="TRAP_DctQ"/>
</dbReference>
<dbReference type="RefSeq" id="WP_132806932.1">
    <property type="nucleotide sequence ID" value="NZ_SMAK01000007.1"/>
</dbReference>
<sequence length="184" mass="19460">MAVFRRLGRALDGLYLVAGYLAAACLAGLGCLVLASVVTRLMSVYVGWLGEYAGYAMAAASFLAFAHTLRSGEQIRVGILLGRLEGVARRVVQLWCLLAATAISCWFAWYMVRLAMTSYRFGDRSEGTAATLLWIPQTPVAVGAVILAVAFAHSLIEAIVLGRSGISEPEEQGGETATGDKAAG</sequence>
<feature type="transmembrane region" description="Helical" evidence="9">
    <location>
        <begin position="52"/>
        <end position="70"/>
    </location>
</feature>
<evidence type="ECO:0000256" key="7">
    <source>
        <dbReference type="ARBA" id="ARBA00023136"/>
    </source>
</evidence>
<dbReference type="EMBL" id="SMAK01000007">
    <property type="protein sequence ID" value="TCT09214.1"/>
    <property type="molecule type" value="Genomic_DNA"/>
</dbReference>
<dbReference type="InterPro" id="IPR055348">
    <property type="entry name" value="DctQ"/>
</dbReference>
<dbReference type="GO" id="GO:0022857">
    <property type="term" value="F:transmembrane transporter activity"/>
    <property type="evidence" value="ECO:0007669"/>
    <property type="project" value="UniProtKB-UniRule"/>
</dbReference>
<evidence type="ECO:0000256" key="6">
    <source>
        <dbReference type="ARBA" id="ARBA00022989"/>
    </source>
</evidence>
<dbReference type="GO" id="GO:0005886">
    <property type="term" value="C:plasma membrane"/>
    <property type="evidence" value="ECO:0007669"/>
    <property type="project" value="UniProtKB-SubCell"/>
</dbReference>
<feature type="transmembrane region" description="Helical" evidence="9">
    <location>
        <begin position="91"/>
        <end position="112"/>
    </location>
</feature>
<keyword evidence="4 9" id="KW-0997">Cell inner membrane</keyword>
<comment type="function">
    <text evidence="9">Part of the tripartite ATP-independent periplasmic (TRAP) transport system.</text>
</comment>
<dbReference type="AlphaFoldDB" id="A0A4R3M6Z6"/>
<evidence type="ECO:0000256" key="8">
    <source>
        <dbReference type="ARBA" id="ARBA00038436"/>
    </source>
</evidence>
<feature type="transmembrane region" description="Helical" evidence="9">
    <location>
        <begin position="12"/>
        <end position="37"/>
    </location>
</feature>
<dbReference type="OrthoDB" id="9797534at2"/>
<feature type="transmembrane region" description="Helical" evidence="9">
    <location>
        <begin position="132"/>
        <end position="156"/>
    </location>
</feature>
<organism evidence="11 12">
    <name type="scientific">Tepidamorphus gemmatus</name>
    <dbReference type="NCBI Taxonomy" id="747076"/>
    <lineage>
        <taxon>Bacteria</taxon>
        <taxon>Pseudomonadati</taxon>
        <taxon>Pseudomonadota</taxon>
        <taxon>Alphaproteobacteria</taxon>
        <taxon>Hyphomicrobiales</taxon>
        <taxon>Tepidamorphaceae</taxon>
        <taxon>Tepidamorphus</taxon>
    </lineage>
</organism>
<evidence type="ECO:0000313" key="11">
    <source>
        <dbReference type="EMBL" id="TCT09214.1"/>
    </source>
</evidence>